<dbReference type="Proteomes" id="UP001156102">
    <property type="component" value="Unassembled WGS sequence"/>
</dbReference>
<dbReference type="Pfam" id="PF10076">
    <property type="entry name" value="Phage_Mu_Gp48"/>
    <property type="match status" value="1"/>
</dbReference>
<sequence>MSLDIEKDMQDYLPRYYVQSKMVGNLLKQEAAEISLLHTSLESMLAQFFVETATWGLSKWEAVCGIPADPLKPIDQRRSVVLSKLRGTGTVTAAHIKNVTESFENGTVEVLEQFSNYEVIITFVGKRGVPPNLRDVERAVREIVPAHLQVTFKFTYLRWDELDAAKLTWNQLEAMNKTWEELEKWKP</sequence>
<dbReference type="AlphaFoldDB" id="A0AA41XDE4"/>
<keyword evidence="2" id="KW-1185">Reference proteome</keyword>
<accession>A0AA41XDE4</accession>
<dbReference type="InterPro" id="IPR018755">
    <property type="entry name" value="Phage_Mu_Gp48"/>
</dbReference>
<comment type="caution">
    <text evidence="1">The sequence shown here is derived from an EMBL/GenBank/DDBJ whole genome shotgun (WGS) entry which is preliminary data.</text>
</comment>
<proteinExistence type="predicted"/>
<reference evidence="1" key="1">
    <citation type="submission" date="2022-07" db="EMBL/GenBank/DDBJ databases">
        <authorList>
            <person name="Li W.-J."/>
            <person name="Deng Q.-Q."/>
        </authorList>
    </citation>
    <scope>NUCLEOTIDE SEQUENCE</scope>
    <source>
        <strain evidence="1">SYSU M60031</strain>
    </source>
</reference>
<dbReference type="RefSeq" id="WP_254759971.1">
    <property type="nucleotide sequence ID" value="NZ_JANCLT010000009.1"/>
</dbReference>
<name>A0AA41XDE4_9BACI</name>
<gene>
    <name evidence="1" type="ORF">NK662_16125</name>
</gene>
<protein>
    <submittedName>
        <fullName evidence="1">YmfQ family protein</fullName>
    </submittedName>
</protein>
<organism evidence="1 2">
    <name type="scientific">Ectobacillus ponti</name>
    <dbReference type="NCBI Taxonomy" id="2961894"/>
    <lineage>
        <taxon>Bacteria</taxon>
        <taxon>Bacillati</taxon>
        <taxon>Bacillota</taxon>
        <taxon>Bacilli</taxon>
        <taxon>Bacillales</taxon>
        <taxon>Bacillaceae</taxon>
        <taxon>Ectobacillus</taxon>
    </lineage>
</organism>
<dbReference type="EMBL" id="JANCLT010000009">
    <property type="protein sequence ID" value="MCP8970051.1"/>
    <property type="molecule type" value="Genomic_DNA"/>
</dbReference>
<evidence type="ECO:0000313" key="2">
    <source>
        <dbReference type="Proteomes" id="UP001156102"/>
    </source>
</evidence>
<evidence type="ECO:0000313" key="1">
    <source>
        <dbReference type="EMBL" id="MCP8970051.1"/>
    </source>
</evidence>